<comment type="function">
    <text evidence="14">Catalyzes the transfer of a lysyl group from L-lysyl-tRNA(Lys) to membrane-bound phosphatidylglycerol (PG), which produces lysylphosphatidylglycerol (LPG), a major component of the bacterial membrane with a positive net charge. LPG synthesis contributes to bacterial virulence as it is involved in the resistance mechanism against cationic antimicrobial peptides (CAMP) produces by the host's immune system (defensins, cathelicidins) and by the competing microorganisms.</text>
</comment>
<proteinExistence type="inferred from homology"/>
<dbReference type="InterPro" id="IPR051211">
    <property type="entry name" value="PG_lysyltransferase"/>
</dbReference>
<dbReference type="PANTHER" id="PTHR34697:SF2">
    <property type="entry name" value="PHOSPHATIDYLGLYCEROL LYSYLTRANSFERASE"/>
    <property type="match status" value="1"/>
</dbReference>
<evidence type="ECO:0000256" key="5">
    <source>
        <dbReference type="ARBA" id="ARBA00022475"/>
    </source>
</evidence>
<evidence type="ECO:0000259" key="15">
    <source>
        <dbReference type="Pfam" id="PF09924"/>
    </source>
</evidence>
<feature type="transmembrane region" description="Helical" evidence="14">
    <location>
        <begin position="291"/>
        <end position="317"/>
    </location>
</feature>
<keyword evidence="10 14" id="KW-0472">Membrane</keyword>
<keyword evidence="11 14" id="KW-0046">Antibiotic resistance</keyword>
<keyword evidence="17" id="KW-1185">Reference proteome</keyword>
<feature type="transmembrane region" description="Helical" evidence="14">
    <location>
        <begin position="451"/>
        <end position="468"/>
    </location>
</feature>
<evidence type="ECO:0000256" key="8">
    <source>
        <dbReference type="ARBA" id="ARBA00022989"/>
    </source>
</evidence>
<evidence type="ECO:0000313" key="17">
    <source>
        <dbReference type="Proteomes" id="UP001161691"/>
    </source>
</evidence>
<evidence type="ECO:0000256" key="10">
    <source>
        <dbReference type="ARBA" id="ARBA00023136"/>
    </source>
</evidence>
<evidence type="ECO:0000256" key="14">
    <source>
        <dbReference type="RuleBase" id="RU363042"/>
    </source>
</evidence>
<sequence>MAKTKKELPRLKALKLLSTLYRLKVIQILIPVAVIGLIVWEGQAEFHRIDWAATLHVLRQIEPSRLLLLIASSLVAVAAVGGYEFVLRRHFRLTIGRWATFRIAWIANTSNSVIGFAGVAGAALRTYLYRNRGLSVPTITAVIAFLSTITITGISILAWGGICGLFPIDAVIRTHRWTLYAVWALALYLPGYLLFQRTSFYAKWLNRGLPRMNPSTIVASVLVSMAEWALAGAVFWMVGSTLLPDLPFLTAMGIFTVAAVAGLVSLAPGGIGGFDLIALFGLQALGYAPEHTAAVLVLFRILYYLFPWLIGLIIGAFEFAQNRQKAADNDEAALEDSLNGWQRLWEFPGQHAWISEFGAWALGKLVFLSGGVLLLSAATPGLLGRLEFAEELLSAPLMRLSHQLSLTIGLMLIVLSWGISRRIKRAYQWTLGLLCAGALFTFTKAFDFEEAIFLLFVALLLYLSRARFYRIGAPIPRERMAVWAATTLLIAYVYDIVAAGTVPNFVRRIPDNRYLHLILNPTEHTIAVVTGLGVTWLLLSLALVLRPNKITACGASAEELDRVRDFLKGAQGNLLTHMLFTGDKRFFWACDGRVLIPYSIIRNKFVVLGDPLGDASLISSGIQECQRHADLYDLEVVFYQVAPAYLPIYHENGYRFFKLGEEALVNLTTFSLAGKANTNLRNVINRFERDGYRFEVLQPPYDPQTLERLGRISAAWLKGRREKGFSLGWFETAYLQNAPIAALLAPDGQEVAFATLAPSYDDGRTMSIDLMRHLADTPNGTMDFLFIRLLEWTHDQGYSVFNLGMAPLSSVGEARAAMREEKLANRLYEYGGHWYGFKGLRKYKEKFRPTWEPRYLAYPARVTLPVLLVELILLIARRPNKRRANESERAGAAT</sequence>
<feature type="transmembrane region" description="Helical" evidence="14">
    <location>
        <begin position="426"/>
        <end position="445"/>
    </location>
</feature>
<feature type="domain" description="Phosphatidylglycerol lysyltransferase C-terminal" evidence="15">
    <location>
        <begin position="570"/>
        <end position="858"/>
    </location>
</feature>
<feature type="transmembrane region" description="Helical" evidence="14">
    <location>
        <begin position="365"/>
        <end position="383"/>
    </location>
</feature>
<evidence type="ECO:0000256" key="6">
    <source>
        <dbReference type="ARBA" id="ARBA00022679"/>
    </source>
</evidence>
<keyword evidence="6 14" id="KW-0808">Transferase</keyword>
<gene>
    <name evidence="14 16" type="primary">mprF</name>
    <name evidence="16" type="ORF">KB449_05855</name>
</gene>
<dbReference type="NCBIfam" id="NF033480">
    <property type="entry name" value="bifunc_MprF"/>
    <property type="match status" value="1"/>
</dbReference>
<evidence type="ECO:0000256" key="2">
    <source>
        <dbReference type="ARBA" id="ARBA00008627"/>
    </source>
</evidence>
<organism evidence="16 17">
    <name type="scientific">Cohnella hashimotonis</name>
    <dbReference type="NCBI Taxonomy" id="2826895"/>
    <lineage>
        <taxon>Bacteria</taxon>
        <taxon>Bacillati</taxon>
        <taxon>Bacillota</taxon>
        <taxon>Bacilli</taxon>
        <taxon>Bacillales</taxon>
        <taxon>Paenibacillaceae</taxon>
        <taxon>Cohnella</taxon>
    </lineage>
</organism>
<feature type="transmembrane region" description="Helical" evidence="14">
    <location>
        <begin position="66"/>
        <end position="87"/>
    </location>
</feature>
<feature type="transmembrane region" description="Helical" evidence="14">
    <location>
        <begin position="99"/>
        <end position="124"/>
    </location>
</feature>
<dbReference type="EMBL" id="JAGRPV010000001">
    <property type="protein sequence ID" value="MDI4644477.1"/>
    <property type="molecule type" value="Genomic_DNA"/>
</dbReference>
<dbReference type="InterPro" id="IPR016181">
    <property type="entry name" value="Acyl_CoA_acyltransferase"/>
</dbReference>
<evidence type="ECO:0000313" key="16">
    <source>
        <dbReference type="EMBL" id="MDI4644477.1"/>
    </source>
</evidence>
<keyword evidence="9 14" id="KW-0443">Lipid metabolism</keyword>
<comment type="similarity">
    <text evidence="2 14">Belongs to the LPG synthase family.</text>
</comment>
<name>A0ABT6TCB7_9BACL</name>
<dbReference type="InterPro" id="IPR024320">
    <property type="entry name" value="LPG_synthase_C"/>
</dbReference>
<keyword evidence="5" id="KW-1003">Cell membrane</keyword>
<feature type="transmembrane region" description="Helical" evidence="14">
    <location>
        <begin position="215"/>
        <end position="236"/>
    </location>
</feature>
<feature type="transmembrane region" description="Helical" evidence="14">
    <location>
        <begin position="136"/>
        <end position="165"/>
    </location>
</feature>
<evidence type="ECO:0000256" key="4">
    <source>
        <dbReference type="ARBA" id="ARBA00021546"/>
    </source>
</evidence>
<keyword evidence="8 14" id="KW-1133">Transmembrane helix</keyword>
<dbReference type="Pfam" id="PF09924">
    <property type="entry name" value="LPG_synthase_C"/>
    <property type="match status" value="1"/>
</dbReference>
<dbReference type="EC" id="2.3.2.3" evidence="3 14"/>
<accession>A0ABT6TCB7</accession>
<comment type="subcellular location">
    <subcellularLocation>
        <location evidence="1 14">Cell membrane</location>
        <topology evidence="1 14">Multi-pass membrane protein</topology>
    </subcellularLocation>
</comment>
<evidence type="ECO:0000256" key="13">
    <source>
        <dbReference type="ARBA" id="ARBA00047540"/>
    </source>
</evidence>
<reference evidence="16" key="1">
    <citation type="submission" date="2023-04" db="EMBL/GenBank/DDBJ databases">
        <title>Comparative genomic analysis of Cohnella hashimotonis sp. nov., isolated from the International Space Station.</title>
        <authorList>
            <person name="Venkateswaran K."/>
            <person name="Simpson A."/>
        </authorList>
    </citation>
    <scope>NUCLEOTIDE SEQUENCE</scope>
    <source>
        <strain evidence="16">F6_2S_P_1</strain>
    </source>
</reference>
<evidence type="ECO:0000256" key="7">
    <source>
        <dbReference type="ARBA" id="ARBA00022692"/>
    </source>
</evidence>
<dbReference type="InterPro" id="IPR022791">
    <property type="entry name" value="L-PG_synthase/AglD"/>
</dbReference>
<comment type="caution">
    <text evidence="16">The sequence shown here is derived from an EMBL/GenBank/DDBJ whole genome shotgun (WGS) entry which is preliminary data.</text>
</comment>
<evidence type="ECO:0000256" key="3">
    <source>
        <dbReference type="ARBA" id="ARBA00012014"/>
    </source>
</evidence>
<keyword evidence="7 14" id="KW-0812">Transmembrane</keyword>
<feature type="transmembrane region" description="Helical" evidence="14">
    <location>
        <begin position="21"/>
        <end position="40"/>
    </location>
</feature>
<comment type="catalytic activity">
    <reaction evidence="13 14">
        <text>L-lysyl-tRNA(Lys) + a 1,2-diacyl-sn-glycero-3-phospho-(1'-sn-glycerol) = a 1,2-diacyl-sn-glycero-3-phospho-1'-(3'-O-L-lysyl)-sn-glycerol + tRNA(Lys)</text>
        <dbReference type="Rhea" id="RHEA:10668"/>
        <dbReference type="Rhea" id="RHEA-COMP:9696"/>
        <dbReference type="Rhea" id="RHEA-COMP:9697"/>
        <dbReference type="ChEBI" id="CHEBI:64716"/>
        <dbReference type="ChEBI" id="CHEBI:75792"/>
        <dbReference type="ChEBI" id="CHEBI:78442"/>
        <dbReference type="ChEBI" id="CHEBI:78529"/>
        <dbReference type="EC" id="2.3.2.3"/>
    </reaction>
</comment>
<feature type="transmembrane region" description="Helical" evidence="14">
    <location>
        <begin position="403"/>
        <end position="419"/>
    </location>
</feature>
<dbReference type="RefSeq" id="WP_282907477.1">
    <property type="nucleotide sequence ID" value="NZ_JAGRPV010000001.1"/>
</dbReference>
<feature type="transmembrane region" description="Helical" evidence="14">
    <location>
        <begin position="177"/>
        <end position="195"/>
    </location>
</feature>
<evidence type="ECO:0000256" key="12">
    <source>
        <dbReference type="ARBA" id="ARBA00031899"/>
    </source>
</evidence>
<dbReference type="Proteomes" id="UP001161691">
    <property type="component" value="Unassembled WGS sequence"/>
</dbReference>
<evidence type="ECO:0000256" key="11">
    <source>
        <dbReference type="ARBA" id="ARBA00023251"/>
    </source>
</evidence>
<dbReference type="PANTHER" id="PTHR34697">
    <property type="entry name" value="PHOSPHATIDYLGLYCEROL LYSYLTRANSFERASE"/>
    <property type="match status" value="1"/>
</dbReference>
<feature type="transmembrane region" description="Helical" evidence="14">
    <location>
        <begin position="480"/>
        <end position="506"/>
    </location>
</feature>
<dbReference type="Pfam" id="PF03706">
    <property type="entry name" value="LPG_synthase_TM"/>
    <property type="match status" value="1"/>
</dbReference>
<protein>
    <recommendedName>
        <fullName evidence="4 14">Phosphatidylglycerol lysyltransferase</fullName>
        <ecNumber evidence="3 14">2.3.2.3</ecNumber>
    </recommendedName>
    <alternativeName>
        <fullName evidence="12 14">Lysylphosphatidylglycerol synthase</fullName>
    </alternativeName>
</protein>
<dbReference type="SUPFAM" id="SSF55729">
    <property type="entry name" value="Acyl-CoA N-acyltransferases (Nat)"/>
    <property type="match status" value="1"/>
</dbReference>
<feature type="transmembrane region" description="Helical" evidence="14">
    <location>
        <begin position="526"/>
        <end position="545"/>
    </location>
</feature>
<evidence type="ECO:0000256" key="9">
    <source>
        <dbReference type="ARBA" id="ARBA00023098"/>
    </source>
</evidence>
<feature type="transmembrane region" description="Helical" evidence="14">
    <location>
        <begin position="248"/>
        <end position="271"/>
    </location>
</feature>
<evidence type="ECO:0000256" key="1">
    <source>
        <dbReference type="ARBA" id="ARBA00004651"/>
    </source>
</evidence>